<feature type="region of interest" description="Disordered" evidence="1">
    <location>
        <begin position="426"/>
        <end position="445"/>
    </location>
</feature>
<reference evidence="3" key="1">
    <citation type="submission" date="2022-08" db="EMBL/GenBank/DDBJ databases">
        <title>Complete genome sequence of Mycoplasma cottewii type strain VIS.</title>
        <authorList>
            <person name="Spergser J."/>
        </authorList>
    </citation>
    <scope>NUCLEOTIDE SEQUENCE</scope>
    <source>
        <strain evidence="3">VIS</strain>
    </source>
</reference>
<name>A0ABY5TYY0_9MOLU</name>
<dbReference type="RefSeq" id="WP_259429949.1">
    <property type="nucleotide sequence ID" value="NZ_CP103424.1"/>
</dbReference>
<feature type="transmembrane region" description="Helical" evidence="2">
    <location>
        <begin position="277"/>
        <end position="297"/>
    </location>
</feature>
<dbReference type="NCBIfam" id="NF045889">
    <property type="entry name" value="ICE_Mbov_0396_TM"/>
    <property type="match status" value="1"/>
</dbReference>
<gene>
    <name evidence="3" type="ORF">NX779_03015</name>
</gene>
<feature type="region of interest" description="Disordered" evidence="1">
    <location>
        <begin position="387"/>
        <end position="410"/>
    </location>
</feature>
<feature type="region of interest" description="Disordered" evidence="1">
    <location>
        <begin position="526"/>
        <end position="555"/>
    </location>
</feature>
<dbReference type="Proteomes" id="UP001059819">
    <property type="component" value="Chromosome"/>
</dbReference>
<accession>A0ABY5TYY0</accession>
<feature type="transmembrane region" description="Helical" evidence="2">
    <location>
        <begin position="243"/>
        <end position="265"/>
    </location>
</feature>
<keyword evidence="4" id="KW-1185">Reference proteome</keyword>
<protein>
    <submittedName>
        <fullName evidence="3">Uncharacterized protein</fullName>
    </submittedName>
</protein>
<feature type="transmembrane region" description="Helical" evidence="2">
    <location>
        <begin position="211"/>
        <end position="231"/>
    </location>
</feature>
<sequence>MFSWVWWAAFNAGYIPLVKLPLKLLEAIIYLFQLIALELPQYLMFGVRFGQKFSEANLPFMFLRLAIISILVFAILFITSGIRIHFQKQGEENALSIAMKNSLTGTLWIIAIPILLFLGKIIFNVILSLLLGNNSDDISKTIFMSLKNPENEKIKATDWNKIANNNFSFDQDVFDKLETGEGILLIILGGLTTIMTLIPFILGALTLVQKIYQQFFLFIISPFICAASVSDNGKRLKTWIESYAAKSLAIGGMIIGLQLYSVFIIRSTRWVGILGEVNFFAKILLILAIVAGGAIAVNGITSEATAYIGESASVRETIGETKNLMKTGMALAGGVGAVAAIASRMGNASMGVKGFSRNRRNDKIQHAKKKYRSGQISRSEYKDTIADAKREHNESKMSLADAKQERKEMQQNYQHNAMITHKKNKDLYSEEDRQQAKEQNLGKSGSDFWAPSPVLALEQSWAGFRTSRLMKKQEKLVKKNRDLSSDQYKKLEKHKARFAHLESVLDNKTKGLPTFSTTALNRYGGNKRVKEATNTRQVDPKFNKEDRNRNKRIGK</sequence>
<feature type="transmembrane region" description="Helical" evidence="2">
    <location>
        <begin position="106"/>
        <end position="131"/>
    </location>
</feature>
<keyword evidence="2" id="KW-1133">Transmembrane helix</keyword>
<evidence type="ECO:0000313" key="4">
    <source>
        <dbReference type="Proteomes" id="UP001059819"/>
    </source>
</evidence>
<feature type="transmembrane region" description="Helical" evidence="2">
    <location>
        <begin position="62"/>
        <end position="86"/>
    </location>
</feature>
<feature type="compositionally biased region" description="Basic and acidic residues" evidence="1">
    <location>
        <begin position="528"/>
        <end position="548"/>
    </location>
</feature>
<dbReference type="NCBIfam" id="NF045848">
    <property type="entry name" value="MMCAP2_0566_fam"/>
    <property type="match status" value="1"/>
</dbReference>
<evidence type="ECO:0000256" key="1">
    <source>
        <dbReference type="SAM" id="MobiDB-lite"/>
    </source>
</evidence>
<feature type="transmembrane region" description="Helical" evidence="2">
    <location>
        <begin position="183"/>
        <end position="205"/>
    </location>
</feature>
<keyword evidence="2" id="KW-0472">Membrane</keyword>
<feature type="transmembrane region" description="Helical" evidence="2">
    <location>
        <begin position="27"/>
        <end position="50"/>
    </location>
</feature>
<proteinExistence type="predicted"/>
<keyword evidence="2" id="KW-0812">Transmembrane</keyword>
<dbReference type="EMBL" id="CP103424">
    <property type="protein sequence ID" value="UWD34761.1"/>
    <property type="molecule type" value="Genomic_DNA"/>
</dbReference>
<evidence type="ECO:0000256" key="2">
    <source>
        <dbReference type="SAM" id="Phobius"/>
    </source>
</evidence>
<evidence type="ECO:0000313" key="3">
    <source>
        <dbReference type="EMBL" id="UWD34761.1"/>
    </source>
</evidence>
<feature type="compositionally biased region" description="Basic and acidic residues" evidence="1">
    <location>
        <begin position="426"/>
        <end position="436"/>
    </location>
</feature>
<organism evidence="3 4">
    <name type="scientific">Mycoplasma cottewii</name>
    <dbReference type="NCBI Taxonomy" id="51364"/>
    <lineage>
        <taxon>Bacteria</taxon>
        <taxon>Bacillati</taxon>
        <taxon>Mycoplasmatota</taxon>
        <taxon>Mollicutes</taxon>
        <taxon>Mycoplasmataceae</taxon>
        <taxon>Mycoplasma</taxon>
    </lineage>
</organism>